<dbReference type="EMBL" id="JAHRIM010083592">
    <property type="protein sequence ID" value="MEQ2275950.1"/>
    <property type="molecule type" value="Genomic_DNA"/>
</dbReference>
<protein>
    <submittedName>
        <fullName evidence="2">Uncharacterized protein</fullName>
    </submittedName>
</protein>
<evidence type="ECO:0000313" key="2">
    <source>
        <dbReference type="EMBL" id="MEQ2275950.1"/>
    </source>
</evidence>
<gene>
    <name evidence="2" type="ORF">XENORESO_011408</name>
</gene>
<evidence type="ECO:0000313" key="3">
    <source>
        <dbReference type="Proteomes" id="UP001444071"/>
    </source>
</evidence>
<comment type="caution">
    <text evidence="2">The sequence shown here is derived from an EMBL/GenBank/DDBJ whole genome shotgun (WGS) entry which is preliminary data.</text>
</comment>
<feature type="region of interest" description="Disordered" evidence="1">
    <location>
        <begin position="23"/>
        <end position="84"/>
    </location>
</feature>
<sequence length="99" mass="10721">MLPAAQLDRSDGMCQLGEELLDDDDIGLRDPSAVFTPERDTGGTEVEEDGDIGEEKMGVGKNTTSKSMDSSSESGKYEEEAKHGADFYPIPVHITDLQI</sequence>
<feature type="compositionally biased region" description="Basic and acidic residues" evidence="1">
    <location>
        <begin position="75"/>
        <end position="84"/>
    </location>
</feature>
<feature type="compositionally biased region" description="Low complexity" evidence="1">
    <location>
        <begin position="65"/>
        <end position="74"/>
    </location>
</feature>
<keyword evidence="3" id="KW-1185">Reference proteome</keyword>
<name>A0ABV0X238_9TELE</name>
<dbReference type="Proteomes" id="UP001444071">
    <property type="component" value="Unassembled WGS sequence"/>
</dbReference>
<proteinExistence type="predicted"/>
<accession>A0ABV0X238</accession>
<reference evidence="2 3" key="1">
    <citation type="submission" date="2021-06" db="EMBL/GenBank/DDBJ databases">
        <authorList>
            <person name="Palmer J.M."/>
        </authorList>
    </citation>
    <scope>NUCLEOTIDE SEQUENCE [LARGE SCALE GENOMIC DNA]</scope>
    <source>
        <strain evidence="2 3">XR_2019</strain>
        <tissue evidence="2">Muscle</tissue>
    </source>
</reference>
<organism evidence="2 3">
    <name type="scientific">Xenotaenia resolanae</name>
    <dbReference type="NCBI Taxonomy" id="208358"/>
    <lineage>
        <taxon>Eukaryota</taxon>
        <taxon>Metazoa</taxon>
        <taxon>Chordata</taxon>
        <taxon>Craniata</taxon>
        <taxon>Vertebrata</taxon>
        <taxon>Euteleostomi</taxon>
        <taxon>Actinopterygii</taxon>
        <taxon>Neopterygii</taxon>
        <taxon>Teleostei</taxon>
        <taxon>Neoteleostei</taxon>
        <taxon>Acanthomorphata</taxon>
        <taxon>Ovalentaria</taxon>
        <taxon>Atherinomorphae</taxon>
        <taxon>Cyprinodontiformes</taxon>
        <taxon>Goodeidae</taxon>
        <taxon>Xenotaenia</taxon>
    </lineage>
</organism>
<evidence type="ECO:0000256" key="1">
    <source>
        <dbReference type="SAM" id="MobiDB-lite"/>
    </source>
</evidence>